<keyword evidence="2" id="KW-1185">Reference proteome</keyword>
<proteinExistence type="predicted"/>
<evidence type="ECO:0000313" key="1">
    <source>
        <dbReference type="EMBL" id="KAI3737762.1"/>
    </source>
</evidence>
<comment type="caution">
    <text evidence="1">The sequence shown here is derived from an EMBL/GenBank/DDBJ whole genome shotgun (WGS) entry which is preliminary data.</text>
</comment>
<dbReference type="Proteomes" id="UP001055811">
    <property type="component" value="Linkage Group LG05"/>
</dbReference>
<reference evidence="1 2" key="2">
    <citation type="journal article" date="2022" name="Mol. Ecol. Resour.">
        <title>The genomes of chicory, endive, great burdock and yacon provide insights into Asteraceae paleo-polyploidization history and plant inulin production.</title>
        <authorList>
            <person name="Fan W."/>
            <person name="Wang S."/>
            <person name="Wang H."/>
            <person name="Wang A."/>
            <person name="Jiang F."/>
            <person name="Liu H."/>
            <person name="Zhao H."/>
            <person name="Xu D."/>
            <person name="Zhang Y."/>
        </authorList>
    </citation>
    <scope>NUCLEOTIDE SEQUENCE [LARGE SCALE GENOMIC DNA]</scope>
    <source>
        <strain evidence="2">cv. Punajuju</strain>
        <tissue evidence="1">Leaves</tissue>
    </source>
</reference>
<organism evidence="1 2">
    <name type="scientific">Cichorium intybus</name>
    <name type="common">Chicory</name>
    <dbReference type="NCBI Taxonomy" id="13427"/>
    <lineage>
        <taxon>Eukaryota</taxon>
        <taxon>Viridiplantae</taxon>
        <taxon>Streptophyta</taxon>
        <taxon>Embryophyta</taxon>
        <taxon>Tracheophyta</taxon>
        <taxon>Spermatophyta</taxon>
        <taxon>Magnoliopsida</taxon>
        <taxon>eudicotyledons</taxon>
        <taxon>Gunneridae</taxon>
        <taxon>Pentapetalae</taxon>
        <taxon>asterids</taxon>
        <taxon>campanulids</taxon>
        <taxon>Asterales</taxon>
        <taxon>Asteraceae</taxon>
        <taxon>Cichorioideae</taxon>
        <taxon>Cichorieae</taxon>
        <taxon>Cichoriinae</taxon>
        <taxon>Cichorium</taxon>
    </lineage>
</organism>
<sequence>MHSLSLKLFVDFDDVKSRHATSGQVSFDAEEFPVRLNFSVQIMHSLSLKLFVDFDDFKSRHARPGHVSFDAGEFPVSLNFGDQQHVLGPQGDQSLHRRPYTFFNEPRPPPVRLNPHPDMQKSWWNSDHRSRSTHRYTNIKFIPSDRRDQQGEDRTPVEVEEIDPVAVAGGIKVKISSFVDGGGANFVLRQVGQLIYDRSEDVIEEVEKQVDPQDIVMVSILSLPFLAFPTGIPSLLTIELSGYADDYDGKESFVRWHSKELRRSEISFGTRKGSKHGEGVGKKGTPWTQEEHRKFIQASDLDTRFDFLSVFSIKVPVYIAEIAPQNMRGSLGSINQVDYDSFIIL</sequence>
<gene>
    <name evidence="1" type="ORF">L2E82_27774</name>
</gene>
<name>A0ACB9CU08_CICIN</name>
<protein>
    <submittedName>
        <fullName evidence="1">Uncharacterized protein</fullName>
    </submittedName>
</protein>
<evidence type="ECO:0000313" key="2">
    <source>
        <dbReference type="Proteomes" id="UP001055811"/>
    </source>
</evidence>
<accession>A0ACB9CU08</accession>
<reference evidence="2" key="1">
    <citation type="journal article" date="2022" name="Mol. Ecol. Resour.">
        <title>The genomes of chicory, endive, great burdock and yacon provide insights into Asteraceae palaeo-polyploidization history and plant inulin production.</title>
        <authorList>
            <person name="Fan W."/>
            <person name="Wang S."/>
            <person name="Wang H."/>
            <person name="Wang A."/>
            <person name="Jiang F."/>
            <person name="Liu H."/>
            <person name="Zhao H."/>
            <person name="Xu D."/>
            <person name="Zhang Y."/>
        </authorList>
    </citation>
    <scope>NUCLEOTIDE SEQUENCE [LARGE SCALE GENOMIC DNA]</scope>
    <source>
        <strain evidence="2">cv. Punajuju</strain>
    </source>
</reference>
<dbReference type="EMBL" id="CM042013">
    <property type="protein sequence ID" value="KAI3737762.1"/>
    <property type="molecule type" value="Genomic_DNA"/>
</dbReference>